<keyword evidence="7" id="KW-1185">Reference proteome</keyword>
<evidence type="ECO:0000256" key="4">
    <source>
        <dbReference type="PIRSR" id="PIRSR601554-1"/>
    </source>
</evidence>
<organism evidence="6 7">
    <name type="scientific">Acorus calamus</name>
    <name type="common">Sweet flag</name>
    <dbReference type="NCBI Taxonomy" id="4465"/>
    <lineage>
        <taxon>Eukaryota</taxon>
        <taxon>Viridiplantae</taxon>
        <taxon>Streptophyta</taxon>
        <taxon>Embryophyta</taxon>
        <taxon>Tracheophyta</taxon>
        <taxon>Spermatophyta</taxon>
        <taxon>Magnoliopsida</taxon>
        <taxon>Liliopsida</taxon>
        <taxon>Acoraceae</taxon>
        <taxon>Acorus</taxon>
    </lineage>
</organism>
<evidence type="ECO:0000256" key="1">
    <source>
        <dbReference type="ARBA" id="ARBA00005652"/>
    </source>
</evidence>
<accession>A0AAV9EU47</accession>
<proteinExistence type="inferred from homology"/>
<dbReference type="EMBL" id="JAUJYO010000005">
    <property type="protein sequence ID" value="KAK1316338.1"/>
    <property type="molecule type" value="Genomic_DNA"/>
</dbReference>
<keyword evidence="3 5" id="KW-0624">Polysaccharide degradation</keyword>
<name>A0AAV9EU47_ACOCL</name>
<keyword evidence="2 5" id="KW-0119">Carbohydrate metabolism</keyword>
<evidence type="ECO:0000313" key="7">
    <source>
        <dbReference type="Proteomes" id="UP001180020"/>
    </source>
</evidence>
<gene>
    <name evidence="6" type="primary">BAM9</name>
    <name evidence="6" type="ORF">QJS10_CPA05g00530</name>
</gene>
<protein>
    <recommendedName>
        <fullName evidence="5">Beta-amylase</fullName>
        <ecNumber evidence="5">3.2.1.2</ecNumber>
    </recommendedName>
</protein>
<sequence length="541" mass="59393">MEVFMIGGCQTSSTGLESAARDRNLVGLCPSQGKVGSRAIRIGFGGAAPSARRGRNAAIRAVRSVSAAAVEERSGKRGPSAGKSVSDMKDRLRLFVGLPLDAVSDGNTVNHTKAIAAGLKALKLLGADGVEFPIWWGVVEKEAMGQYDWSGYTKLAEMVREAGLDLRVSLCFHANGRNPAILLPQWVSHIGESEPDIYYTDQARKRYKDCLSLAVDDLPVLNGKTPMQVYGEFLQSFKDSFSGFFDSTITDIMVGLGPDGELRYPSTQAKTRRVGVGEFQCYDKHMLEHLKQHAHATGNPMWGLSGPHDVPQYDQGPDANTFFKEVGGSWETPYGNFFLSWYSNQLLSHGDRLLAVASDIFADSAVNISAKLPLMHSYYKNRSHPSELTTGFHNTVNQDGYDAFAEMFARNSCRMVLPGVNLSDEQNRGLKSSPESLFLQIMEACKKHGVDLIGENSLGGGADRNGFDRIRENLQGLDTIVYQRMGAYFFSPEHWPMFTAFIRSLDRDEERHADDFPSEGAGVITSSAISVGERESKMQVA</sequence>
<comment type="caution">
    <text evidence="6">The sequence shown here is derived from an EMBL/GenBank/DDBJ whole genome shotgun (WGS) entry which is preliminary data.</text>
</comment>
<keyword evidence="5" id="KW-0378">Hydrolase</keyword>
<dbReference type="Gene3D" id="3.20.20.80">
    <property type="entry name" value="Glycosidases"/>
    <property type="match status" value="1"/>
</dbReference>
<dbReference type="Proteomes" id="UP001180020">
    <property type="component" value="Unassembled WGS sequence"/>
</dbReference>
<comment type="similarity">
    <text evidence="1 5">Belongs to the glycosyl hydrolase 14 family.</text>
</comment>
<comment type="catalytic activity">
    <reaction evidence="5">
        <text>Hydrolysis of (1-&gt;4)-alpha-D-glucosidic linkages in polysaccharides so as to remove successive maltose units from the non-reducing ends of the chains.</text>
        <dbReference type="EC" id="3.2.1.2"/>
    </reaction>
</comment>
<reference evidence="6" key="2">
    <citation type="submission" date="2023-06" db="EMBL/GenBank/DDBJ databases">
        <authorList>
            <person name="Ma L."/>
            <person name="Liu K.-W."/>
            <person name="Li Z."/>
            <person name="Hsiao Y.-Y."/>
            <person name="Qi Y."/>
            <person name="Fu T."/>
            <person name="Tang G."/>
            <person name="Zhang D."/>
            <person name="Sun W.-H."/>
            <person name="Liu D.-K."/>
            <person name="Li Y."/>
            <person name="Chen G.-Z."/>
            <person name="Liu X.-D."/>
            <person name="Liao X.-Y."/>
            <person name="Jiang Y.-T."/>
            <person name="Yu X."/>
            <person name="Hao Y."/>
            <person name="Huang J."/>
            <person name="Zhao X.-W."/>
            <person name="Ke S."/>
            <person name="Chen Y.-Y."/>
            <person name="Wu W.-L."/>
            <person name="Hsu J.-L."/>
            <person name="Lin Y.-F."/>
            <person name="Huang M.-D."/>
            <person name="Li C.-Y."/>
            <person name="Huang L."/>
            <person name="Wang Z.-W."/>
            <person name="Zhao X."/>
            <person name="Zhong W.-Y."/>
            <person name="Peng D.-H."/>
            <person name="Ahmad S."/>
            <person name="Lan S."/>
            <person name="Zhang J.-S."/>
            <person name="Tsai W.-C."/>
            <person name="Van De Peer Y."/>
            <person name="Liu Z.-J."/>
        </authorList>
    </citation>
    <scope>NUCLEOTIDE SEQUENCE</scope>
    <source>
        <strain evidence="6">CP</strain>
        <tissue evidence="6">Leaves</tissue>
    </source>
</reference>
<dbReference type="AlphaFoldDB" id="A0AAV9EU47"/>
<dbReference type="GO" id="GO:0000272">
    <property type="term" value="P:polysaccharide catabolic process"/>
    <property type="evidence" value="ECO:0007669"/>
    <property type="project" value="UniProtKB-KW"/>
</dbReference>
<evidence type="ECO:0000313" key="6">
    <source>
        <dbReference type="EMBL" id="KAK1316338.1"/>
    </source>
</evidence>
<reference evidence="6" key="1">
    <citation type="journal article" date="2023" name="Nat. Commun.">
        <title>Diploid and tetraploid genomes of Acorus and the evolution of monocots.</title>
        <authorList>
            <person name="Ma L."/>
            <person name="Liu K.W."/>
            <person name="Li Z."/>
            <person name="Hsiao Y.Y."/>
            <person name="Qi Y."/>
            <person name="Fu T."/>
            <person name="Tang G.D."/>
            <person name="Zhang D."/>
            <person name="Sun W.H."/>
            <person name="Liu D.K."/>
            <person name="Li Y."/>
            <person name="Chen G.Z."/>
            <person name="Liu X.D."/>
            <person name="Liao X.Y."/>
            <person name="Jiang Y.T."/>
            <person name="Yu X."/>
            <person name="Hao Y."/>
            <person name="Huang J."/>
            <person name="Zhao X.W."/>
            <person name="Ke S."/>
            <person name="Chen Y.Y."/>
            <person name="Wu W.L."/>
            <person name="Hsu J.L."/>
            <person name="Lin Y.F."/>
            <person name="Huang M.D."/>
            <person name="Li C.Y."/>
            <person name="Huang L."/>
            <person name="Wang Z.W."/>
            <person name="Zhao X."/>
            <person name="Zhong W.Y."/>
            <person name="Peng D.H."/>
            <person name="Ahmad S."/>
            <person name="Lan S."/>
            <person name="Zhang J.S."/>
            <person name="Tsai W.C."/>
            <person name="Van de Peer Y."/>
            <person name="Liu Z.J."/>
        </authorList>
    </citation>
    <scope>NUCLEOTIDE SEQUENCE</scope>
    <source>
        <strain evidence="6">CP</strain>
    </source>
</reference>
<dbReference type="PRINTS" id="PR00750">
    <property type="entry name" value="BETAAMYLASE"/>
</dbReference>
<dbReference type="PANTHER" id="PTHR31352">
    <property type="entry name" value="BETA-AMYLASE 1, CHLOROPLASTIC"/>
    <property type="match status" value="1"/>
</dbReference>
<evidence type="ECO:0000256" key="2">
    <source>
        <dbReference type="ARBA" id="ARBA00023277"/>
    </source>
</evidence>
<evidence type="ECO:0000256" key="5">
    <source>
        <dbReference type="RuleBase" id="RU000509"/>
    </source>
</evidence>
<dbReference type="EC" id="3.2.1.2" evidence="5"/>
<feature type="active site" description="Proton donor" evidence="4">
    <location>
        <position position="261"/>
    </location>
</feature>
<evidence type="ECO:0000256" key="3">
    <source>
        <dbReference type="ARBA" id="ARBA00023326"/>
    </source>
</evidence>
<dbReference type="SUPFAM" id="SSF51445">
    <property type="entry name" value="(Trans)glycosidases"/>
    <property type="match status" value="1"/>
</dbReference>
<dbReference type="GO" id="GO:0016161">
    <property type="term" value="F:beta-amylase activity"/>
    <property type="evidence" value="ECO:0007669"/>
    <property type="project" value="UniProtKB-EC"/>
</dbReference>
<dbReference type="InterPro" id="IPR017853">
    <property type="entry name" value="GH"/>
</dbReference>
<keyword evidence="5" id="KW-0326">Glycosidase</keyword>
<dbReference type="Pfam" id="PF01373">
    <property type="entry name" value="Glyco_hydro_14"/>
    <property type="match status" value="1"/>
</dbReference>
<dbReference type="InterPro" id="IPR001554">
    <property type="entry name" value="Glyco_hydro_14"/>
</dbReference>
<feature type="active site" description="Proton acceptor" evidence="4">
    <location>
        <position position="455"/>
    </location>
</feature>
<dbReference type="PANTHER" id="PTHR31352:SF3">
    <property type="entry name" value="INACTIVE BETA-AMYLASE 9"/>
    <property type="match status" value="1"/>
</dbReference>